<sequence>MKVSKSKSPIFSTSLKWATIPIFFAVLLRYAPGYFYGNKRVLEKPIAYEIIDDFLSESDVLDLREWVFNERRFATVIDAAARGVQSIGEDEPIKPDGTCDDMTFTASPSSPTCKFTGRSDIAQHFVKTGGHRGMKETPDKLISSTLSFINYYPDKVNDPAIKKLFENKEYLKKVGNICHDGWGTRGPRKEGDFIFRPTQVNIVLVPPGQDLPLHQDNQWYWGINQLSQPDWLLHTVQESGLYKDKMIPQAQGVAYLHGTKEKPYYENGGEYVFFPYGPGADAMELKPKRGQAILMDGGRMIHGVARTAPGYQVAAIDKDVFNRIEYQGNETWYLLSDDELIDVFKTSDLRMTFVWRGLCFHDEAEKAKFEQHLKDEDYVPQYTLLKQLEEHMHETGRLPKSKNLENMPRKEFAQYLFSKYLQYPLDTMNTAWFPINYCAASLGKPWLKALLSPFCVDRKERIDLSDQYPPAKEFCAEGRGERYQTNCNKM</sequence>
<dbReference type="Proteomes" id="UP001158576">
    <property type="component" value="Chromosome 1"/>
</dbReference>
<evidence type="ECO:0000313" key="1">
    <source>
        <dbReference type="EMBL" id="CAG5107840.1"/>
    </source>
</evidence>
<evidence type="ECO:0000313" key="2">
    <source>
        <dbReference type="Proteomes" id="UP001158576"/>
    </source>
</evidence>
<name>A0ABN7T0U7_OIKDI</name>
<proteinExistence type="predicted"/>
<protein>
    <submittedName>
        <fullName evidence="1">Oidioi.mRNA.OKI2018_I69.chr1.g3511.t1.cds</fullName>
    </submittedName>
</protein>
<dbReference type="EMBL" id="OU015566">
    <property type="protein sequence ID" value="CAG5107840.1"/>
    <property type="molecule type" value="Genomic_DNA"/>
</dbReference>
<keyword evidence="2" id="KW-1185">Reference proteome</keyword>
<accession>A0ABN7T0U7</accession>
<reference evidence="1 2" key="1">
    <citation type="submission" date="2021-04" db="EMBL/GenBank/DDBJ databases">
        <authorList>
            <person name="Bliznina A."/>
        </authorList>
    </citation>
    <scope>NUCLEOTIDE SEQUENCE [LARGE SCALE GENOMIC DNA]</scope>
</reference>
<organism evidence="1 2">
    <name type="scientific">Oikopleura dioica</name>
    <name type="common">Tunicate</name>
    <dbReference type="NCBI Taxonomy" id="34765"/>
    <lineage>
        <taxon>Eukaryota</taxon>
        <taxon>Metazoa</taxon>
        <taxon>Chordata</taxon>
        <taxon>Tunicata</taxon>
        <taxon>Appendicularia</taxon>
        <taxon>Copelata</taxon>
        <taxon>Oikopleuridae</taxon>
        <taxon>Oikopleura</taxon>
    </lineage>
</organism>
<gene>
    <name evidence="1" type="ORF">OKIOD_LOCUS12276</name>
</gene>